<organism evidence="2 3">
    <name type="scientific">Parelaphostrongylus tenuis</name>
    <name type="common">Meningeal worm</name>
    <dbReference type="NCBI Taxonomy" id="148309"/>
    <lineage>
        <taxon>Eukaryota</taxon>
        <taxon>Metazoa</taxon>
        <taxon>Ecdysozoa</taxon>
        <taxon>Nematoda</taxon>
        <taxon>Chromadorea</taxon>
        <taxon>Rhabditida</taxon>
        <taxon>Rhabditina</taxon>
        <taxon>Rhabditomorpha</taxon>
        <taxon>Strongyloidea</taxon>
        <taxon>Metastrongylidae</taxon>
        <taxon>Parelaphostrongylus</taxon>
    </lineage>
</organism>
<name>A0AAD5ML20_PARTN</name>
<protein>
    <submittedName>
        <fullName evidence="2">Uncharacterized protein</fullName>
    </submittedName>
</protein>
<feature type="signal peptide" evidence="1">
    <location>
        <begin position="1"/>
        <end position="22"/>
    </location>
</feature>
<sequence length="229" mass="24482">MAKIPVISLSMILVPIIATVLGCGVMPPGQARTRSFTVSGFKLPVPMVAYTGDGSIPAQAPGIARSKETARVFVERQIVQTVTDVLEKQGRYALLPDTIISSILGQLRIQINYDPLDCKGATVVENLRMNIEGKQNVIPHCIIVGNTVTALCGPGQRDNIPFCRALAFPVMIEAIPANYTSLSGTLTTTNIIMATWSREMWQGVVNKAMQMLAAGPFAAHFAPASATVS</sequence>
<keyword evidence="3" id="KW-1185">Reference proteome</keyword>
<evidence type="ECO:0000313" key="3">
    <source>
        <dbReference type="Proteomes" id="UP001196413"/>
    </source>
</evidence>
<comment type="caution">
    <text evidence="2">The sequence shown here is derived from an EMBL/GenBank/DDBJ whole genome shotgun (WGS) entry which is preliminary data.</text>
</comment>
<dbReference type="EMBL" id="JAHQIW010000105">
    <property type="protein sequence ID" value="KAJ1346049.1"/>
    <property type="molecule type" value="Genomic_DNA"/>
</dbReference>
<evidence type="ECO:0000256" key="1">
    <source>
        <dbReference type="SAM" id="SignalP"/>
    </source>
</evidence>
<gene>
    <name evidence="2" type="ORF">KIN20_000719</name>
</gene>
<dbReference type="AlphaFoldDB" id="A0AAD5ML20"/>
<keyword evidence="1" id="KW-0732">Signal</keyword>
<reference evidence="2" key="1">
    <citation type="submission" date="2021-06" db="EMBL/GenBank/DDBJ databases">
        <title>Parelaphostrongylus tenuis whole genome reference sequence.</title>
        <authorList>
            <person name="Garwood T.J."/>
            <person name="Larsen P.A."/>
            <person name="Fountain-Jones N.M."/>
            <person name="Garbe J.R."/>
            <person name="Macchietto M.G."/>
            <person name="Kania S.A."/>
            <person name="Gerhold R.W."/>
            <person name="Richards J.E."/>
            <person name="Wolf T.M."/>
        </authorList>
    </citation>
    <scope>NUCLEOTIDE SEQUENCE</scope>
    <source>
        <strain evidence="2">MNPRO001-30</strain>
        <tissue evidence="2">Meninges</tissue>
    </source>
</reference>
<dbReference type="PROSITE" id="PS51257">
    <property type="entry name" value="PROKAR_LIPOPROTEIN"/>
    <property type="match status" value="1"/>
</dbReference>
<proteinExistence type="predicted"/>
<accession>A0AAD5ML20</accession>
<dbReference type="Proteomes" id="UP001196413">
    <property type="component" value="Unassembled WGS sequence"/>
</dbReference>
<feature type="chain" id="PRO_5041942639" evidence="1">
    <location>
        <begin position="23"/>
        <end position="229"/>
    </location>
</feature>
<evidence type="ECO:0000313" key="2">
    <source>
        <dbReference type="EMBL" id="KAJ1346049.1"/>
    </source>
</evidence>